<dbReference type="EMBL" id="AWWV01009033">
    <property type="protein sequence ID" value="OMO88284.1"/>
    <property type="molecule type" value="Genomic_DNA"/>
</dbReference>
<dbReference type="Proteomes" id="UP000188268">
    <property type="component" value="Unassembled WGS sequence"/>
</dbReference>
<organism evidence="1 3">
    <name type="scientific">Corchorus capsularis</name>
    <name type="common">Jute</name>
    <dbReference type="NCBI Taxonomy" id="210143"/>
    <lineage>
        <taxon>Eukaryota</taxon>
        <taxon>Viridiplantae</taxon>
        <taxon>Streptophyta</taxon>
        <taxon>Embryophyta</taxon>
        <taxon>Tracheophyta</taxon>
        <taxon>Spermatophyta</taxon>
        <taxon>Magnoliopsida</taxon>
        <taxon>eudicotyledons</taxon>
        <taxon>Gunneridae</taxon>
        <taxon>Pentapetalae</taxon>
        <taxon>rosids</taxon>
        <taxon>malvids</taxon>
        <taxon>Malvales</taxon>
        <taxon>Malvaceae</taxon>
        <taxon>Grewioideae</taxon>
        <taxon>Apeibeae</taxon>
        <taxon>Corchorus</taxon>
    </lineage>
</organism>
<dbReference type="Gramene" id="OMO88284">
    <property type="protein sequence ID" value="OMO88284"/>
    <property type="gene ID" value="CCACVL1_08486"/>
</dbReference>
<evidence type="ECO:0000313" key="3">
    <source>
        <dbReference type="Proteomes" id="UP000188268"/>
    </source>
</evidence>
<proteinExistence type="predicted"/>
<gene>
    <name evidence="2" type="ORF">CCACVL1_08486</name>
    <name evidence="1" type="ORF">CCACVL1_20012</name>
</gene>
<dbReference type="Gramene" id="OMO68252">
    <property type="protein sequence ID" value="OMO68252"/>
    <property type="gene ID" value="CCACVL1_20012"/>
</dbReference>
<protein>
    <submittedName>
        <fullName evidence="1">Uncharacterized protein</fullName>
    </submittedName>
</protein>
<keyword evidence="3" id="KW-1185">Reference proteome</keyword>
<evidence type="ECO:0000313" key="1">
    <source>
        <dbReference type="EMBL" id="OMO68252.1"/>
    </source>
</evidence>
<dbReference type="AlphaFoldDB" id="A0A1R3HD46"/>
<accession>A0A1R3HD46</accession>
<sequence>MADADAEFFAFTEYCLNLFPR</sequence>
<reference evidence="1 3" key="1">
    <citation type="submission" date="2013-09" db="EMBL/GenBank/DDBJ databases">
        <title>Corchorus capsularis genome sequencing.</title>
        <authorList>
            <person name="Alam M."/>
            <person name="Haque M.S."/>
            <person name="Islam M.S."/>
            <person name="Emdad E.M."/>
            <person name="Islam M.M."/>
            <person name="Ahmed B."/>
            <person name="Halim A."/>
            <person name="Hossen Q.M.M."/>
            <person name="Hossain M.Z."/>
            <person name="Ahmed R."/>
            <person name="Khan M.M."/>
            <person name="Islam R."/>
            <person name="Rashid M.M."/>
            <person name="Khan S.A."/>
            <person name="Rahman M.S."/>
            <person name="Alam M."/>
        </authorList>
    </citation>
    <scope>NUCLEOTIDE SEQUENCE [LARGE SCALE GENOMIC DNA]</scope>
    <source>
        <strain evidence="3">cv. CVL-1</strain>
        <tissue evidence="1">Whole seedling</tissue>
    </source>
</reference>
<dbReference type="EMBL" id="AWWV01012222">
    <property type="protein sequence ID" value="OMO68252.1"/>
    <property type="molecule type" value="Genomic_DNA"/>
</dbReference>
<name>A0A1R3HD46_COCAP</name>
<evidence type="ECO:0000313" key="2">
    <source>
        <dbReference type="EMBL" id="OMO88284.1"/>
    </source>
</evidence>
<comment type="caution">
    <text evidence="1">The sequence shown here is derived from an EMBL/GenBank/DDBJ whole genome shotgun (WGS) entry which is preliminary data.</text>
</comment>